<accession>A0A3B0BFX1</accession>
<evidence type="ECO:0000313" key="1">
    <source>
        <dbReference type="EMBL" id="RKN71650.1"/>
    </source>
</evidence>
<protein>
    <submittedName>
        <fullName evidence="1">Uncharacterized protein</fullName>
    </submittedName>
</protein>
<sequence length="65" mass="6865">MPIALGAAVSEFAEAMRRRVRQAREALAAAESDGDAYEIAVAEDELEDALRLARSHGLDHGDGAA</sequence>
<proteinExistence type="predicted"/>
<comment type="caution">
    <text evidence="1">The sequence shown here is derived from an EMBL/GenBank/DDBJ whole genome shotgun (WGS) entry which is preliminary data.</text>
</comment>
<dbReference type="EMBL" id="RBAM01000006">
    <property type="protein sequence ID" value="RKN71650.1"/>
    <property type="molecule type" value="Genomic_DNA"/>
</dbReference>
<name>A0A3B0BFX1_9ACTN</name>
<keyword evidence="2" id="KW-1185">Reference proteome</keyword>
<dbReference type="OrthoDB" id="4288283at2"/>
<dbReference type="RefSeq" id="WP_147449743.1">
    <property type="nucleotide sequence ID" value="NZ_JBFADQ010000080.1"/>
</dbReference>
<evidence type="ECO:0000313" key="2">
    <source>
        <dbReference type="Proteomes" id="UP000270343"/>
    </source>
</evidence>
<dbReference type="AlphaFoldDB" id="A0A3B0BFX1"/>
<gene>
    <name evidence="1" type="ORF">D7231_16775</name>
</gene>
<reference evidence="1 2" key="1">
    <citation type="journal article" date="2015" name="Antonie Van Leeuwenhoek">
        <title>Streptomyces klenkii sp. nov., isolated from deep marine sediment.</title>
        <authorList>
            <person name="Veyisoglu A."/>
            <person name="Sahin N."/>
        </authorList>
    </citation>
    <scope>NUCLEOTIDE SEQUENCE [LARGE SCALE GENOMIC DNA]</scope>
    <source>
        <strain evidence="1 2">KCTC 29202</strain>
    </source>
</reference>
<organism evidence="1 2">
    <name type="scientific">Streptomyces klenkii</name>
    <dbReference type="NCBI Taxonomy" id="1420899"/>
    <lineage>
        <taxon>Bacteria</taxon>
        <taxon>Bacillati</taxon>
        <taxon>Actinomycetota</taxon>
        <taxon>Actinomycetes</taxon>
        <taxon>Kitasatosporales</taxon>
        <taxon>Streptomycetaceae</taxon>
        <taxon>Streptomyces</taxon>
    </lineage>
</organism>
<dbReference type="Proteomes" id="UP000270343">
    <property type="component" value="Unassembled WGS sequence"/>
</dbReference>